<sequence>MSTLLCEVYKYFNIPIEWYYAAGTITAITLLIWEVNRKIEPYFFNKTDDSKNKIKTLCSFFVVSGVATIIVCCSIVFFVSMVLHNNTIEKTFVPLKLNLIYALLVNLLFHLVNAVFFYFKEYRSKMLEAEQLKSKTAIAELQLVKSQINPHFLFNNLNVLSSLVMQNNADANKFIEAFSQVYRYILNNQYKELVTVKDELEFIKPYIYLLEKRFTNGLKFTIDIAPEHTNKFIVPASLQMVIENAIKHNIATRLKPLQIQLQTNINEELIVTNNLQLREVVENSTSIGLHNIVKRYELFGKKEVVVQKTSNHFIVTLPLLNVH</sequence>
<keyword evidence="4" id="KW-1185">Reference proteome</keyword>
<keyword evidence="3" id="KW-0418">Kinase</keyword>
<protein>
    <submittedName>
        <fullName evidence="3">Sensor histidine kinase</fullName>
        <ecNumber evidence="3">2.7.13.3</ecNumber>
    </submittedName>
</protein>
<dbReference type="Pfam" id="PF06580">
    <property type="entry name" value="His_kinase"/>
    <property type="match status" value="1"/>
</dbReference>
<comment type="caution">
    <text evidence="3">The sequence shown here is derived from an EMBL/GenBank/DDBJ whole genome shotgun (WGS) entry which is preliminary data.</text>
</comment>
<evidence type="ECO:0000256" key="1">
    <source>
        <dbReference type="SAM" id="Phobius"/>
    </source>
</evidence>
<feature type="transmembrane region" description="Helical" evidence="1">
    <location>
        <begin position="57"/>
        <end position="79"/>
    </location>
</feature>
<dbReference type="EC" id="2.7.13.3" evidence="3"/>
<evidence type="ECO:0000313" key="3">
    <source>
        <dbReference type="EMBL" id="MFC4263177.1"/>
    </source>
</evidence>
<gene>
    <name evidence="3" type="ORF">ACFOWM_09835</name>
</gene>
<keyword evidence="1" id="KW-1133">Transmembrane helix</keyword>
<keyword evidence="3" id="KW-0808">Transferase</keyword>
<name>A0ABV8QU17_9BACT</name>
<feature type="domain" description="Signal transduction histidine kinase internal region" evidence="2">
    <location>
        <begin position="139"/>
        <end position="216"/>
    </location>
</feature>
<evidence type="ECO:0000259" key="2">
    <source>
        <dbReference type="Pfam" id="PF06580"/>
    </source>
</evidence>
<evidence type="ECO:0000313" key="4">
    <source>
        <dbReference type="Proteomes" id="UP001595907"/>
    </source>
</evidence>
<dbReference type="EMBL" id="JBHSCZ010000002">
    <property type="protein sequence ID" value="MFC4263177.1"/>
    <property type="molecule type" value="Genomic_DNA"/>
</dbReference>
<dbReference type="Proteomes" id="UP001595907">
    <property type="component" value="Unassembled WGS sequence"/>
</dbReference>
<dbReference type="PANTHER" id="PTHR34220">
    <property type="entry name" value="SENSOR HISTIDINE KINASE YPDA"/>
    <property type="match status" value="1"/>
</dbReference>
<reference evidence="4" key="1">
    <citation type="journal article" date="2019" name="Int. J. Syst. Evol. Microbiol.">
        <title>The Global Catalogue of Microorganisms (GCM) 10K type strain sequencing project: providing services to taxonomists for standard genome sequencing and annotation.</title>
        <authorList>
            <consortium name="The Broad Institute Genomics Platform"/>
            <consortium name="The Broad Institute Genome Sequencing Center for Infectious Disease"/>
            <person name="Wu L."/>
            <person name="Ma J."/>
        </authorList>
    </citation>
    <scope>NUCLEOTIDE SEQUENCE [LARGE SCALE GENOMIC DNA]</scope>
    <source>
        <strain evidence="4">CECT 8289</strain>
    </source>
</reference>
<proteinExistence type="predicted"/>
<keyword evidence="1" id="KW-0472">Membrane</keyword>
<dbReference type="RefSeq" id="WP_379709392.1">
    <property type="nucleotide sequence ID" value="NZ_JBHSCZ010000002.1"/>
</dbReference>
<feature type="transmembrane region" description="Helical" evidence="1">
    <location>
        <begin position="18"/>
        <end position="36"/>
    </location>
</feature>
<dbReference type="PANTHER" id="PTHR34220:SF7">
    <property type="entry name" value="SENSOR HISTIDINE KINASE YPDA"/>
    <property type="match status" value="1"/>
</dbReference>
<organism evidence="3 4">
    <name type="scientific">Ferruginibacter yonginensis</name>
    <dbReference type="NCBI Taxonomy" id="1310416"/>
    <lineage>
        <taxon>Bacteria</taxon>
        <taxon>Pseudomonadati</taxon>
        <taxon>Bacteroidota</taxon>
        <taxon>Chitinophagia</taxon>
        <taxon>Chitinophagales</taxon>
        <taxon>Chitinophagaceae</taxon>
        <taxon>Ferruginibacter</taxon>
    </lineage>
</organism>
<accession>A0ABV8QU17</accession>
<keyword evidence="1" id="KW-0812">Transmembrane</keyword>
<dbReference type="InterPro" id="IPR010559">
    <property type="entry name" value="Sig_transdc_His_kin_internal"/>
</dbReference>
<feature type="transmembrane region" description="Helical" evidence="1">
    <location>
        <begin position="99"/>
        <end position="119"/>
    </location>
</feature>
<dbReference type="InterPro" id="IPR050640">
    <property type="entry name" value="Bact_2-comp_sensor_kinase"/>
</dbReference>
<dbReference type="GO" id="GO:0004673">
    <property type="term" value="F:protein histidine kinase activity"/>
    <property type="evidence" value="ECO:0007669"/>
    <property type="project" value="UniProtKB-EC"/>
</dbReference>